<keyword evidence="5 6" id="KW-0539">Nucleus</keyword>
<comment type="function">
    <text evidence="6">Transcriptional repressor that regulates multiple aspects of plant growth and development.</text>
</comment>
<feature type="domain" description="OVATE" evidence="7">
    <location>
        <begin position="44"/>
        <end position="103"/>
    </location>
</feature>
<reference evidence="8 9" key="1">
    <citation type="submission" date="2017-09" db="EMBL/GenBank/DDBJ databases">
        <title>WGS assembly of Aquilegia coerulea Goldsmith.</title>
        <authorList>
            <person name="Hodges S."/>
            <person name="Kramer E."/>
            <person name="Nordborg M."/>
            <person name="Tomkins J."/>
            <person name="Borevitz J."/>
            <person name="Derieg N."/>
            <person name="Yan J."/>
            <person name="Mihaltcheva S."/>
            <person name="Hayes R.D."/>
            <person name="Rokhsar D."/>
        </authorList>
    </citation>
    <scope>NUCLEOTIDE SEQUENCE [LARGE SCALE GENOMIC DNA]</scope>
    <source>
        <strain evidence="9">cv. Goldsmith</strain>
    </source>
</reference>
<dbReference type="NCBIfam" id="TIGR01568">
    <property type="entry name" value="A_thal_3678"/>
    <property type="match status" value="1"/>
</dbReference>
<sequence length="103" mass="11748">MDALILNEEKRKKKKHLRHYTSTLSFSASLPDDVQGIYADSLCAVKYSMDPLLDLKESIIDMVKNVGVRNWEDLEELIYCYVVLNSSDIHGFIVEAFLSLCCS</sequence>
<evidence type="ECO:0000313" key="9">
    <source>
        <dbReference type="Proteomes" id="UP000230069"/>
    </source>
</evidence>
<keyword evidence="3 6" id="KW-0805">Transcription regulation</keyword>
<dbReference type="InterPro" id="IPR006458">
    <property type="entry name" value="Ovate_C"/>
</dbReference>
<dbReference type="Pfam" id="PF04844">
    <property type="entry name" value="Ovate"/>
    <property type="match status" value="1"/>
</dbReference>
<evidence type="ECO:0000256" key="1">
    <source>
        <dbReference type="ARBA" id="ARBA00004123"/>
    </source>
</evidence>
<evidence type="ECO:0000313" key="8">
    <source>
        <dbReference type="EMBL" id="PIA34952.1"/>
    </source>
</evidence>
<dbReference type="GO" id="GO:0045892">
    <property type="term" value="P:negative regulation of DNA-templated transcription"/>
    <property type="evidence" value="ECO:0007669"/>
    <property type="project" value="UniProtKB-UniRule"/>
</dbReference>
<evidence type="ECO:0000256" key="3">
    <source>
        <dbReference type="ARBA" id="ARBA00023015"/>
    </source>
</evidence>
<dbReference type="Proteomes" id="UP000230069">
    <property type="component" value="Unassembled WGS sequence"/>
</dbReference>
<gene>
    <name evidence="8" type="ORF">AQUCO_03700303v1</name>
</gene>
<dbReference type="InParanoid" id="A0A2G5CUJ5"/>
<protein>
    <recommendedName>
        <fullName evidence="6">Transcription repressor</fullName>
    </recommendedName>
    <alternativeName>
        <fullName evidence="6">Ovate family protein</fullName>
    </alternativeName>
</protein>
<dbReference type="PANTHER" id="PTHR33057:SF110">
    <property type="entry name" value="TRANSCRIPTION REPRESSOR"/>
    <property type="match status" value="1"/>
</dbReference>
<organism evidence="8 9">
    <name type="scientific">Aquilegia coerulea</name>
    <name type="common">Rocky mountain columbine</name>
    <dbReference type="NCBI Taxonomy" id="218851"/>
    <lineage>
        <taxon>Eukaryota</taxon>
        <taxon>Viridiplantae</taxon>
        <taxon>Streptophyta</taxon>
        <taxon>Embryophyta</taxon>
        <taxon>Tracheophyta</taxon>
        <taxon>Spermatophyta</taxon>
        <taxon>Magnoliopsida</taxon>
        <taxon>Ranunculales</taxon>
        <taxon>Ranunculaceae</taxon>
        <taxon>Thalictroideae</taxon>
        <taxon>Aquilegia</taxon>
    </lineage>
</organism>
<proteinExistence type="predicted"/>
<dbReference type="PROSITE" id="PS51754">
    <property type="entry name" value="OVATE"/>
    <property type="match status" value="1"/>
</dbReference>
<dbReference type="InterPro" id="IPR038933">
    <property type="entry name" value="Ovate"/>
</dbReference>
<dbReference type="AlphaFoldDB" id="A0A2G5CUJ5"/>
<evidence type="ECO:0000256" key="2">
    <source>
        <dbReference type="ARBA" id="ARBA00022491"/>
    </source>
</evidence>
<evidence type="ECO:0000256" key="6">
    <source>
        <dbReference type="RuleBase" id="RU367028"/>
    </source>
</evidence>
<accession>A0A2G5CUJ5</accession>
<evidence type="ECO:0000256" key="5">
    <source>
        <dbReference type="ARBA" id="ARBA00023242"/>
    </source>
</evidence>
<dbReference type="EMBL" id="KZ305054">
    <property type="protein sequence ID" value="PIA34952.1"/>
    <property type="molecule type" value="Genomic_DNA"/>
</dbReference>
<keyword evidence="9" id="KW-1185">Reference proteome</keyword>
<evidence type="ECO:0000256" key="4">
    <source>
        <dbReference type="ARBA" id="ARBA00023163"/>
    </source>
</evidence>
<dbReference type="GO" id="GO:0005634">
    <property type="term" value="C:nucleus"/>
    <property type="evidence" value="ECO:0007669"/>
    <property type="project" value="UniProtKB-SubCell"/>
</dbReference>
<comment type="subcellular location">
    <subcellularLocation>
        <location evidence="1 6">Nucleus</location>
    </subcellularLocation>
</comment>
<evidence type="ECO:0000259" key="7">
    <source>
        <dbReference type="PROSITE" id="PS51754"/>
    </source>
</evidence>
<dbReference type="PANTHER" id="PTHR33057">
    <property type="entry name" value="TRANSCRIPTION REPRESSOR OFP7-RELATED"/>
    <property type="match status" value="1"/>
</dbReference>
<keyword evidence="4 6" id="KW-0804">Transcription</keyword>
<dbReference type="OrthoDB" id="1846969at2759"/>
<name>A0A2G5CUJ5_AQUCA</name>
<keyword evidence="2 6" id="KW-0678">Repressor</keyword>